<reference evidence="2" key="1">
    <citation type="journal article" date="2019" name="Int. J. Syst. Evol. Microbiol.">
        <title>The Global Catalogue of Microorganisms (GCM) 10K type strain sequencing project: providing services to taxonomists for standard genome sequencing and annotation.</title>
        <authorList>
            <consortium name="The Broad Institute Genomics Platform"/>
            <consortium name="The Broad Institute Genome Sequencing Center for Infectious Disease"/>
            <person name="Wu L."/>
            <person name="Ma J."/>
        </authorList>
    </citation>
    <scope>NUCLEOTIDE SEQUENCE [LARGE SCALE GENOMIC DNA]</scope>
    <source>
        <strain evidence="2">CGMCC 1.12295</strain>
    </source>
</reference>
<evidence type="ECO:0000313" key="2">
    <source>
        <dbReference type="Proteomes" id="UP001597301"/>
    </source>
</evidence>
<dbReference type="SUPFAM" id="SSF53597">
    <property type="entry name" value="Dihydrofolate reductase-like"/>
    <property type="match status" value="1"/>
</dbReference>
<evidence type="ECO:0008006" key="3">
    <source>
        <dbReference type="Google" id="ProtNLM"/>
    </source>
</evidence>
<organism evidence="1 2">
    <name type="scientific">Siminovitchia sediminis</name>
    <dbReference type="NCBI Taxonomy" id="1274353"/>
    <lineage>
        <taxon>Bacteria</taxon>
        <taxon>Bacillati</taxon>
        <taxon>Bacillota</taxon>
        <taxon>Bacilli</taxon>
        <taxon>Bacillales</taxon>
        <taxon>Bacillaceae</taxon>
        <taxon>Siminovitchia</taxon>
    </lineage>
</organism>
<evidence type="ECO:0000313" key="1">
    <source>
        <dbReference type="EMBL" id="MFD1706051.1"/>
    </source>
</evidence>
<accession>A0ABW4KEV0</accession>
<keyword evidence="2" id="KW-1185">Reference proteome</keyword>
<proteinExistence type="predicted"/>
<gene>
    <name evidence="1" type="ORF">ACFSCZ_04685</name>
</gene>
<name>A0ABW4KEV0_9BACI</name>
<dbReference type="RefSeq" id="WP_380772608.1">
    <property type="nucleotide sequence ID" value="NZ_JBHUEO010000007.1"/>
</dbReference>
<dbReference type="InterPro" id="IPR024072">
    <property type="entry name" value="DHFR-like_dom_sf"/>
</dbReference>
<protein>
    <recommendedName>
        <fullName evidence="3">Dihydrofolate reductase</fullName>
    </recommendedName>
</protein>
<dbReference type="Proteomes" id="UP001597301">
    <property type="component" value="Unassembled WGS sequence"/>
</dbReference>
<dbReference type="EMBL" id="JBHUEO010000007">
    <property type="protein sequence ID" value="MFD1706051.1"/>
    <property type="molecule type" value="Genomic_DNA"/>
</dbReference>
<dbReference type="Gene3D" id="3.40.430.10">
    <property type="entry name" value="Dihydrofolate Reductase, subunit A"/>
    <property type="match status" value="1"/>
</dbReference>
<sequence>MSRIKNSHLAVDAMSEKRKLVVFIASSLDGYIASKDDSLEWLIKSKVKGITDLQSFMPQWIQFYLVKGLTIG</sequence>
<comment type="caution">
    <text evidence="1">The sequence shown here is derived from an EMBL/GenBank/DDBJ whole genome shotgun (WGS) entry which is preliminary data.</text>
</comment>